<evidence type="ECO:0000313" key="1">
    <source>
        <dbReference type="EMBL" id="ORY34963.1"/>
    </source>
</evidence>
<name>A0A1Y2BJM3_9TREE</name>
<dbReference type="InParanoid" id="A0A1Y2BJM3"/>
<dbReference type="AlphaFoldDB" id="A0A1Y2BJM3"/>
<evidence type="ECO:0000313" key="2">
    <source>
        <dbReference type="Proteomes" id="UP000193986"/>
    </source>
</evidence>
<dbReference type="EMBL" id="MCFC01000002">
    <property type="protein sequence ID" value="ORY34963.1"/>
    <property type="molecule type" value="Genomic_DNA"/>
</dbReference>
<organism evidence="1 2">
    <name type="scientific">Naematelia encephala</name>
    <dbReference type="NCBI Taxonomy" id="71784"/>
    <lineage>
        <taxon>Eukaryota</taxon>
        <taxon>Fungi</taxon>
        <taxon>Dikarya</taxon>
        <taxon>Basidiomycota</taxon>
        <taxon>Agaricomycotina</taxon>
        <taxon>Tremellomycetes</taxon>
        <taxon>Tremellales</taxon>
        <taxon>Naemateliaceae</taxon>
        <taxon>Naematelia</taxon>
    </lineage>
</organism>
<comment type="caution">
    <text evidence="1">The sequence shown here is derived from an EMBL/GenBank/DDBJ whole genome shotgun (WGS) entry which is preliminary data.</text>
</comment>
<protein>
    <submittedName>
        <fullName evidence="1">Uncharacterized protein</fullName>
    </submittedName>
</protein>
<dbReference type="Proteomes" id="UP000193986">
    <property type="component" value="Unassembled WGS sequence"/>
</dbReference>
<sequence>MSEPQFSMEVVALRRVLPSCKRVIAYTAGHTKRTAITLVRNMPRVQRLSIVPDRYTTFQMMGNFYDWESTNLKATRESEIDIHRRLNVDLAPWGGELHADVAQVYDLLLSMATPSSSNTRVSETLYCPSRLASRLTSGHGASRQPPFGFKFTPASVPSTDSATHIDAPEIITTEATTNDDKVGRIVTLVFGDLQTSEWDERQYDRLSIVKKTRADDGKDWEALRTTFASLWDQNSWYSMEEIASRVMSDPRFA</sequence>
<accession>A0A1Y2BJM3</accession>
<keyword evidence="2" id="KW-1185">Reference proteome</keyword>
<reference evidence="1 2" key="1">
    <citation type="submission" date="2016-07" db="EMBL/GenBank/DDBJ databases">
        <title>Pervasive Adenine N6-methylation of Active Genes in Fungi.</title>
        <authorList>
            <consortium name="DOE Joint Genome Institute"/>
            <person name="Mondo S.J."/>
            <person name="Dannebaum R.O."/>
            <person name="Kuo R.C."/>
            <person name="Labutti K."/>
            <person name="Haridas S."/>
            <person name="Kuo A."/>
            <person name="Salamov A."/>
            <person name="Ahrendt S.R."/>
            <person name="Lipzen A."/>
            <person name="Sullivan W."/>
            <person name="Andreopoulos W.B."/>
            <person name="Clum A."/>
            <person name="Lindquist E."/>
            <person name="Daum C."/>
            <person name="Ramamoorthy G.K."/>
            <person name="Gryganskyi A."/>
            <person name="Culley D."/>
            <person name="Magnuson J.K."/>
            <person name="James T.Y."/>
            <person name="O'Malley M.A."/>
            <person name="Stajich J.E."/>
            <person name="Spatafora J.W."/>
            <person name="Visel A."/>
            <person name="Grigoriev I.V."/>
        </authorList>
    </citation>
    <scope>NUCLEOTIDE SEQUENCE [LARGE SCALE GENOMIC DNA]</scope>
    <source>
        <strain evidence="1 2">68-887.2</strain>
    </source>
</reference>
<proteinExistence type="predicted"/>
<gene>
    <name evidence="1" type="ORF">BCR39DRAFT_515816</name>
</gene>